<name>A0A7I8KRT0_SPIIN</name>
<organism evidence="1 2">
    <name type="scientific">Spirodela intermedia</name>
    <name type="common">Intermediate duckweed</name>
    <dbReference type="NCBI Taxonomy" id="51605"/>
    <lineage>
        <taxon>Eukaryota</taxon>
        <taxon>Viridiplantae</taxon>
        <taxon>Streptophyta</taxon>
        <taxon>Embryophyta</taxon>
        <taxon>Tracheophyta</taxon>
        <taxon>Spermatophyta</taxon>
        <taxon>Magnoliopsida</taxon>
        <taxon>Liliopsida</taxon>
        <taxon>Araceae</taxon>
        <taxon>Lemnoideae</taxon>
        <taxon>Spirodela</taxon>
    </lineage>
</organism>
<dbReference type="Proteomes" id="UP000663760">
    <property type="component" value="Chromosome 8"/>
</dbReference>
<dbReference type="AlphaFoldDB" id="A0A7I8KRT0"/>
<reference evidence="1" key="1">
    <citation type="submission" date="2020-02" db="EMBL/GenBank/DDBJ databases">
        <authorList>
            <person name="Scholz U."/>
            <person name="Mascher M."/>
            <person name="Fiebig A."/>
        </authorList>
    </citation>
    <scope>NUCLEOTIDE SEQUENCE</scope>
</reference>
<gene>
    <name evidence="1" type="ORF">SI8410_08011217</name>
</gene>
<dbReference type="EMBL" id="LR746271">
    <property type="protein sequence ID" value="CAA7400539.1"/>
    <property type="molecule type" value="Genomic_DNA"/>
</dbReference>
<proteinExistence type="predicted"/>
<sequence length="53" mass="6261">MKRNDPLKKSEGKLILEVREKRLKDLHNAINVRLIDIHDLYSELQEMDRGDAC</sequence>
<keyword evidence="2" id="KW-1185">Reference proteome</keyword>
<accession>A0A7I8KRT0</accession>
<evidence type="ECO:0000313" key="1">
    <source>
        <dbReference type="EMBL" id="CAA7400539.1"/>
    </source>
</evidence>
<protein>
    <submittedName>
        <fullName evidence="1">Uncharacterized protein</fullName>
    </submittedName>
</protein>
<evidence type="ECO:0000313" key="2">
    <source>
        <dbReference type="Proteomes" id="UP000663760"/>
    </source>
</evidence>